<proteinExistence type="predicted"/>
<reference evidence="2" key="1">
    <citation type="submission" date="2018-06" db="EMBL/GenBank/DDBJ databases">
        <authorList>
            <person name="Zhirakovskaya E."/>
        </authorList>
    </citation>
    <scope>NUCLEOTIDE SEQUENCE</scope>
</reference>
<dbReference type="GO" id="GO:0016787">
    <property type="term" value="F:hydrolase activity"/>
    <property type="evidence" value="ECO:0007669"/>
    <property type="project" value="UniProtKB-KW"/>
</dbReference>
<dbReference type="InterPro" id="IPR002925">
    <property type="entry name" value="Dienelactn_hydro"/>
</dbReference>
<sequence length="270" mass="29780">MHSCKIFKANVTWIVIASGLIFSPSLYAKVITKVIPYSINDVEMTGYYAYDDAIKGKRPGVLVVHEWWGHNDYARKRVRMLAKLGYSAFALDMYGTGKVAKHPDSAKKFMSEVLANMGSARLRYKKALAVLKAQPVTDAGRIAAIGYCFGGGVVLDMARQGLPLKGVVSFHGSIGTKTPAVKDKVKASVLVLNGADDPFVTKEQISALKQEMKNAGVQFEFINYKGVKHSFTNPASDAFGKKFNMPLQYSAEADKKSWAKMQAFFKQIFK</sequence>
<organism evidence="2">
    <name type="scientific">hydrothermal vent metagenome</name>
    <dbReference type="NCBI Taxonomy" id="652676"/>
    <lineage>
        <taxon>unclassified sequences</taxon>
        <taxon>metagenomes</taxon>
        <taxon>ecological metagenomes</taxon>
    </lineage>
</organism>
<evidence type="ECO:0000313" key="2">
    <source>
        <dbReference type="EMBL" id="VAW96657.1"/>
    </source>
</evidence>
<gene>
    <name evidence="2" type="ORF">MNBD_GAMMA23-784</name>
</gene>
<dbReference type="Gene3D" id="3.40.50.1820">
    <property type="entry name" value="alpha/beta hydrolase"/>
    <property type="match status" value="1"/>
</dbReference>
<dbReference type="EMBL" id="UOFT01000053">
    <property type="protein sequence ID" value="VAW96657.1"/>
    <property type="molecule type" value="Genomic_DNA"/>
</dbReference>
<dbReference type="Pfam" id="PF01738">
    <property type="entry name" value="DLH"/>
    <property type="match status" value="1"/>
</dbReference>
<dbReference type="PANTHER" id="PTHR22946:SF0">
    <property type="entry name" value="DIENELACTONE HYDROLASE DOMAIN-CONTAINING PROTEIN"/>
    <property type="match status" value="1"/>
</dbReference>
<name>A0A3B1AAL7_9ZZZZ</name>
<dbReference type="PANTHER" id="PTHR22946">
    <property type="entry name" value="DIENELACTONE HYDROLASE DOMAIN-CONTAINING PROTEIN-RELATED"/>
    <property type="match status" value="1"/>
</dbReference>
<accession>A0A3B1AAL7</accession>
<protein>
    <submittedName>
        <fullName evidence="2">Dienelactone hydrolase family protein</fullName>
    </submittedName>
</protein>
<dbReference type="SUPFAM" id="SSF53474">
    <property type="entry name" value="alpha/beta-Hydrolases"/>
    <property type="match status" value="1"/>
</dbReference>
<dbReference type="AlphaFoldDB" id="A0A3B1AAL7"/>
<keyword evidence="2" id="KW-0378">Hydrolase</keyword>
<dbReference type="InterPro" id="IPR029058">
    <property type="entry name" value="AB_hydrolase_fold"/>
</dbReference>
<evidence type="ECO:0000259" key="1">
    <source>
        <dbReference type="Pfam" id="PF01738"/>
    </source>
</evidence>
<dbReference type="InterPro" id="IPR050261">
    <property type="entry name" value="FrsA_esterase"/>
</dbReference>
<feature type="domain" description="Dienelactone hydrolase" evidence="1">
    <location>
        <begin position="46"/>
        <end position="268"/>
    </location>
</feature>